<dbReference type="InterPro" id="IPR026960">
    <property type="entry name" value="RVT-Znf"/>
</dbReference>
<dbReference type="Proteomes" id="UP001454036">
    <property type="component" value="Unassembled WGS sequence"/>
</dbReference>
<dbReference type="AlphaFoldDB" id="A0AAV3QCB5"/>
<dbReference type="Pfam" id="PF13966">
    <property type="entry name" value="zf-RVT"/>
    <property type="match status" value="1"/>
</dbReference>
<comment type="caution">
    <text evidence="2">The sequence shown here is derived from an EMBL/GenBank/DDBJ whole genome shotgun (WGS) entry which is preliminary data.</text>
</comment>
<dbReference type="EMBL" id="BAABME010004262">
    <property type="protein sequence ID" value="GAA0161737.1"/>
    <property type="molecule type" value="Genomic_DNA"/>
</dbReference>
<keyword evidence="3" id="KW-1185">Reference proteome</keyword>
<evidence type="ECO:0000259" key="1">
    <source>
        <dbReference type="Pfam" id="PF13966"/>
    </source>
</evidence>
<reference evidence="2 3" key="1">
    <citation type="submission" date="2024-01" db="EMBL/GenBank/DDBJ databases">
        <title>The complete chloroplast genome sequence of Lithospermum erythrorhizon: insights into the phylogenetic relationship among Boraginaceae species and the maternal lineages of purple gromwells.</title>
        <authorList>
            <person name="Okada T."/>
            <person name="Watanabe K."/>
        </authorList>
    </citation>
    <scope>NUCLEOTIDE SEQUENCE [LARGE SCALE GENOMIC DNA]</scope>
</reference>
<evidence type="ECO:0000313" key="2">
    <source>
        <dbReference type="EMBL" id="GAA0161737.1"/>
    </source>
</evidence>
<evidence type="ECO:0000313" key="3">
    <source>
        <dbReference type="Proteomes" id="UP001454036"/>
    </source>
</evidence>
<name>A0AAV3QCB5_LITER</name>
<organism evidence="2 3">
    <name type="scientific">Lithospermum erythrorhizon</name>
    <name type="common">Purple gromwell</name>
    <name type="synonym">Lithospermum officinale var. erythrorhizon</name>
    <dbReference type="NCBI Taxonomy" id="34254"/>
    <lineage>
        <taxon>Eukaryota</taxon>
        <taxon>Viridiplantae</taxon>
        <taxon>Streptophyta</taxon>
        <taxon>Embryophyta</taxon>
        <taxon>Tracheophyta</taxon>
        <taxon>Spermatophyta</taxon>
        <taxon>Magnoliopsida</taxon>
        <taxon>eudicotyledons</taxon>
        <taxon>Gunneridae</taxon>
        <taxon>Pentapetalae</taxon>
        <taxon>asterids</taxon>
        <taxon>lamiids</taxon>
        <taxon>Boraginales</taxon>
        <taxon>Boraginaceae</taxon>
        <taxon>Boraginoideae</taxon>
        <taxon>Lithospermeae</taxon>
        <taxon>Lithospermum</taxon>
    </lineage>
</organism>
<protein>
    <recommendedName>
        <fullName evidence="1">Reverse transcriptase zinc-binding domain-containing protein</fullName>
    </recommendedName>
</protein>
<proteinExistence type="predicted"/>
<feature type="domain" description="Reverse transcriptase zinc-binding" evidence="1">
    <location>
        <begin position="14"/>
        <end position="46"/>
    </location>
</feature>
<sequence>MEGLPQHPPHKRPFDIKVESSCVFCNKERENLLHLLVTCSFANRFWFASLWCINTCGREWSSFMEWWMSITTLLGEQDKQDVIPLLACTLWELWKSRNNMLFNGECCDWNRIWELGIRLAGDFKEVQQSNSLATVSRDDGGSCVASCWQHPTMGFIKINVDASYRKETNSGASGAV</sequence>
<gene>
    <name evidence="2" type="ORF">LIER_17984</name>
</gene>
<accession>A0AAV3QCB5</accession>